<comment type="caution">
    <text evidence="3">The sequence shown here is derived from an EMBL/GenBank/DDBJ whole genome shotgun (WGS) entry which is preliminary data.</text>
</comment>
<feature type="region of interest" description="Disordered" evidence="1">
    <location>
        <begin position="25"/>
        <end position="55"/>
    </location>
</feature>
<dbReference type="RefSeq" id="WP_305008223.1">
    <property type="nucleotide sequence ID" value="NZ_JAUQSY010000014.1"/>
</dbReference>
<name>A0ABT9BGL3_9BACT</name>
<dbReference type="EMBL" id="JAUQSY010000014">
    <property type="protein sequence ID" value="MDO7876834.1"/>
    <property type="molecule type" value="Genomic_DNA"/>
</dbReference>
<feature type="compositionally biased region" description="Low complexity" evidence="1">
    <location>
        <begin position="41"/>
        <end position="55"/>
    </location>
</feature>
<evidence type="ECO:0000256" key="2">
    <source>
        <dbReference type="SAM" id="SignalP"/>
    </source>
</evidence>
<accession>A0ABT9BGL3</accession>
<protein>
    <submittedName>
        <fullName evidence="3">Uncharacterized protein</fullName>
    </submittedName>
</protein>
<keyword evidence="2" id="KW-0732">Signal</keyword>
<proteinExistence type="predicted"/>
<dbReference type="Proteomes" id="UP001176429">
    <property type="component" value="Unassembled WGS sequence"/>
</dbReference>
<feature type="signal peptide" evidence="2">
    <location>
        <begin position="1"/>
        <end position="21"/>
    </location>
</feature>
<dbReference type="PROSITE" id="PS51257">
    <property type="entry name" value="PROKAR_LIPOPROTEIN"/>
    <property type="match status" value="1"/>
</dbReference>
<reference evidence="3" key="1">
    <citation type="submission" date="2023-07" db="EMBL/GenBank/DDBJ databases">
        <authorList>
            <person name="Kim M.K."/>
        </authorList>
    </citation>
    <scope>NUCLEOTIDE SEQUENCE</scope>
    <source>
        <strain evidence="3">ASUV-10-1</strain>
    </source>
</reference>
<gene>
    <name evidence="3" type="ORF">Q5H93_18965</name>
</gene>
<keyword evidence="4" id="KW-1185">Reference proteome</keyword>
<sequence>MRTTFLRLGFGLLLLAGLGQALSSCQPTDVRPSGKHGGCGTSTTPADTTTTGGNS</sequence>
<feature type="chain" id="PRO_5046116539" evidence="2">
    <location>
        <begin position="22"/>
        <end position="55"/>
    </location>
</feature>
<evidence type="ECO:0000256" key="1">
    <source>
        <dbReference type="SAM" id="MobiDB-lite"/>
    </source>
</evidence>
<evidence type="ECO:0000313" key="3">
    <source>
        <dbReference type="EMBL" id="MDO7876834.1"/>
    </source>
</evidence>
<evidence type="ECO:0000313" key="4">
    <source>
        <dbReference type="Proteomes" id="UP001176429"/>
    </source>
</evidence>
<organism evidence="3 4">
    <name type="scientific">Hymenobacter aranciens</name>
    <dbReference type="NCBI Taxonomy" id="3063996"/>
    <lineage>
        <taxon>Bacteria</taxon>
        <taxon>Pseudomonadati</taxon>
        <taxon>Bacteroidota</taxon>
        <taxon>Cytophagia</taxon>
        <taxon>Cytophagales</taxon>
        <taxon>Hymenobacteraceae</taxon>
        <taxon>Hymenobacter</taxon>
    </lineage>
</organism>